<dbReference type="AlphaFoldDB" id="X0ZWD4"/>
<dbReference type="GO" id="GO:0006508">
    <property type="term" value="P:proteolysis"/>
    <property type="evidence" value="ECO:0007669"/>
    <property type="project" value="InterPro"/>
</dbReference>
<reference evidence="1" key="1">
    <citation type="journal article" date="2014" name="Front. Microbiol.">
        <title>High frequency of phylogenetically diverse reductive dehalogenase-homologous genes in deep subseafloor sedimentary metagenomes.</title>
        <authorList>
            <person name="Kawai M."/>
            <person name="Futagami T."/>
            <person name="Toyoda A."/>
            <person name="Takaki Y."/>
            <person name="Nishi S."/>
            <person name="Hori S."/>
            <person name="Arai W."/>
            <person name="Tsubouchi T."/>
            <person name="Morono Y."/>
            <person name="Uchiyama I."/>
            <person name="Ito T."/>
            <person name="Fujiyama A."/>
            <person name="Inagaki F."/>
            <person name="Takami H."/>
        </authorList>
    </citation>
    <scope>NUCLEOTIDE SEQUENCE</scope>
    <source>
        <strain evidence="1">Expedition CK06-06</strain>
    </source>
</reference>
<dbReference type="PANTHER" id="PTHR10443">
    <property type="entry name" value="MICROSOMAL DIPEPTIDASE"/>
    <property type="match status" value="1"/>
</dbReference>
<evidence type="ECO:0000313" key="1">
    <source>
        <dbReference type="EMBL" id="GAG74130.1"/>
    </source>
</evidence>
<evidence type="ECO:0008006" key="2">
    <source>
        <dbReference type="Google" id="ProtNLM"/>
    </source>
</evidence>
<dbReference type="InterPro" id="IPR008257">
    <property type="entry name" value="Pept_M19"/>
</dbReference>
<dbReference type="Gene3D" id="3.20.20.140">
    <property type="entry name" value="Metal-dependent hydrolases"/>
    <property type="match status" value="1"/>
</dbReference>
<dbReference type="EMBL" id="BART01000663">
    <property type="protein sequence ID" value="GAG74130.1"/>
    <property type="molecule type" value="Genomic_DNA"/>
</dbReference>
<comment type="caution">
    <text evidence="1">The sequence shown here is derived from an EMBL/GenBank/DDBJ whole genome shotgun (WGS) entry which is preliminary data.</text>
</comment>
<accession>X0ZWD4</accession>
<gene>
    <name evidence="1" type="ORF">S01H4_02872</name>
</gene>
<name>X0ZWD4_9ZZZZ</name>
<dbReference type="PROSITE" id="PS51365">
    <property type="entry name" value="RENAL_DIPEPTIDASE_2"/>
    <property type="match status" value="1"/>
</dbReference>
<organism evidence="1">
    <name type="scientific">marine sediment metagenome</name>
    <dbReference type="NCBI Taxonomy" id="412755"/>
    <lineage>
        <taxon>unclassified sequences</taxon>
        <taxon>metagenomes</taxon>
        <taxon>ecological metagenomes</taxon>
    </lineage>
</organism>
<dbReference type="SUPFAM" id="SSF51556">
    <property type="entry name" value="Metallo-dependent hydrolases"/>
    <property type="match status" value="1"/>
</dbReference>
<dbReference type="InterPro" id="IPR032466">
    <property type="entry name" value="Metal_Hydrolase"/>
</dbReference>
<dbReference type="PANTHER" id="PTHR10443:SF12">
    <property type="entry name" value="DIPEPTIDASE"/>
    <property type="match status" value="1"/>
</dbReference>
<dbReference type="Pfam" id="PF01244">
    <property type="entry name" value="Peptidase_M19"/>
    <property type="match status" value="1"/>
</dbReference>
<proteinExistence type="predicted"/>
<dbReference type="GO" id="GO:0070573">
    <property type="term" value="F:metallodipeptidase activity"/>
    <property type="evidence" value="ECO:0007669"/>
    <property type="project" value="InterPro"/>
</dbReference>
<protein>
    <recommendedName>
        <fullName evidence="2">Membrane dipeptidase</fullName>
    </recommendedName>
</protein>
<sequence length="334" mass="37289">MDRIAKKLLQKYTLIDGHNHMMMEIAKRRNKGENAVFLNYYATLFLQTGINVIMTQVGGDNSSLTDNTDLLLWGSISILDMLYEEADESGEVMAICRNSQEIENALRQGKIAVLLTMEGARPIEGKPHDMTLAGLRNFYRLGLRGLQLVDNGRNRLCDGKGEIRTQGGLTNFGISVVKEMNCLGMVIDLAHITEPGFWDVLEISEDPVVDTHSNCWSVCDHPRNLKDEQIKALAKKGGAIGLTCNSAMVSKESDNPTITDVLNHLDYIVKLVGIDHVGLGPDLIEPYNMLTTEGWLEGVFYVVRESHYIENFSGTLDIPVFMELFTEGMIQRGY</sequence>
<feature type="non-terminal residue" evidence="1">
    <location>
        <position position="334"/>
    </location>
</feature>